<dbReference type="AlphaFoldDB" id="A0A9D1LPG0"/>
<comment type="cofactor">
    <cofactor evidence="14">
        <name>Zn(2+)</name>
        <dbReference type="ChEBI" id="CHEBI:29105"/>
    </cofactor>
    <text evidence="14">Binds 1 zinc ion per subunit.</text>
</comment>
<keyword evidence="5 14" id="KW-0479">Metal-binding</keyword>
<dbReference type="FunFam" id="1.20.58.760:FF:000001">
    <property type="entry name" value="ATP-dependent zinc metalloprotease FtsH"/>
    <property type="match status" value="1"/>
</dbReference>
<keyword evidence="4 14" id="KW-0812">Transmembrane</keyword>
<keyword evidence="9 14" id="KW-0067">ATP-binding</keyword>
<dbReference type="PROSITE" id="PS00674">
    <property type="entry name" value="AAA"/>
    <property type="match status" value="1"/>
</dbReference>
<evidence type="ECO:0000256" key="13">
    <source>
        <dbReference type="ARBA" id="ARBA00061570"/>
    </source>
</evidence>
<dbReference type="GO" id="GO:0006508">
    <property type="term" value="P:proteolysis"/>
    <property type="evidence" value="ECO:0007669"/>
    <property type="project" value="UniProtKB-KW"/>
</dbReference>
<sequence>MIEENLWSGEGPGYSIYLDDGTMIYHPYYEAMFTARIDEAKTAGFVDPSMCFISVVDGFAVSWWDSWGPTIILLIGTAILALFIFGRLNRSVSGMNNSAFSFNKSPARKANSKVRFSDVAGCDEEKAEMVELVEYLKDPHKYSRFGARLPKGVLLIGPPGTGKTLLAKAVAGEAGVPFYSISGSDFVEMYVGVGAGRVRDLFRRAKETAPCLIFIDEIDAVGRQRGAGLGGGNDEREQTLNQLLVEMDGFEANSGILVIAATNRDDVLDPALRRAGRFDRTITVSLPDKAGREAIFKVHARNKTIDSHVDFAALAKRTVGFSGADIDNVLNEAAILAVRENKPAIDMADIDEAIDRRISGPAKSSRAMSVKERKEVAYHEAGHSVIGIYLPYSDKVQKITIIPRGNTGGHVLMTPEDDRFLLTKNELIARITGLLGGRTSEEIFFQDVTTGASNDIEQATRLARMMVTEFGMSELGPIQYERDTGSVFLGRDYASTQRNFSTQIAFEIDKAVRRIIEDAHEKARQVLLEHKDKVILIAETLLEKETITAEEIEYLCANGTLPPVVHDPEVKEEQSQGVETISDEEKGEKAAEGKEASEPAAEKPSEPDKGGDNQA</sequence>
<evidence type="ECO:0000256" key="15">
    <source>
        <dbReference type="RuleBase" id="RU003651"/>
    </source>
</evidence>
<dbReference type="GO" id="GO:0008270">
    <property type="term" value="F:zinc ion binding"/>
    <property type="evidence" value="ECO:0007669"/>
    <property type="project" value="UniProtKB-UniRule"/>
</dbReference>
<keyword evidence="8 14" id="KW-0862">Zinc</keyword>
<evidence type="ECO:0000256" key="11">
    <source>
        <dbReference type="ARBA" id="ARBA00023049"/>
    </source>
</evidence>
<dbReference type="EC" id="3.4.24.-" evidence="14"/>
<keyword evidence="6 14" id="KW-0547">Nucleotide-binding</keyword>
<comment type="function">
    <text evidence="14">Acts as a processive, ATP-dependent zinc metallopeptidase for both cytoplasmic and membrane proteins. Plays a role in the quality control of integral membrane proteins.</text>
</comment>
<evidence type="ECO:0000256" key="10">
    <source>
        <dbReference type="ARBA" id="ARBA00022989"/>
    </source>
</evidence>
<dbReference type="Gene3D" id="1.20.58.760">
    <property type="entry name" value="Peptidase M41"/>
    <property type="match status" value="1"/>
</dbReference>
<name>A0A9D1LPG0_9FIRM</name>
<dbReference type="GO" id="GO:0004222">
    <property type="term" value="F:metalloendopeptidase activity"/>
    <property type="evidence" value="ECO:0007669"/>
    <property type="project" value="InterPro"/>
</dbReference>
<accession>A0A9D1LPG0</accession>
<dbReference type="Proteomes" id="UP000824070">
    <property type="component" value="Unassembled WGS sequence"/>
</dbReference>
<gene>
    <name evidence="14 18" type="primary">ftsH</name>
    <name evidence="18" type="ORF">IAC52_04515</name>
</gene>
<dbReference type="InterPro" id="IPR005936">
    <property type="entry name" value="FtsH"/>
</dbReference>
<dbReference type="SMART" id="SM00382">
    <property type="entry name" value="AAA"/>
    <property type="match status" value="1"/>
</dbReference>
<feature type="domain" description="AAA+ ATPase" evidence="17">
    <location>
        <begin position="149"/>
        <end position="288"/>
    </location>
</feature>
<keyword evidence="11 14" id="KW-0482">Metalloprotease</keyword>
<comment type="similarity">
    <text evidence="2 14">In the C-terminal section; belongs to the peptidase M41 family.</text>
</comment>
<dbReference type="FunFam" id="1.10.8.60:FF:000001">
    <property type="entry name" value="ATP-dependent zinc metalloprotease FtsH"/>
    <property type="match status" value="1"/>
</dbReference>
<protein>
    <recommendedName>
        <fullName evidence="14">ATP-dependent zinc metalloprotease FtsH</fullName>
        <ecNumber evidence="14">3.4.24.-</ecNumber>
    </recommendedName>
</protein>
<feature type="transmembrane region" description="Helical" evidence="14">
    <location>
        <begin position="67"/>
        <end position="85"/>
    </location>
</feature>
<feature type="binding site" evidence="14">
    <location>
        <begin position="157"/>
        <end position="164"/>
    </location>
    <ligand>
        <name>ATP</name>
        <dbReference type="ChEBI" id="CHEBI:30616"/>
    </ligand>
</feature>
<organism evidence="18 19">
    <name type="scientific">Candidatus Alloenteromonas pullicola</name>
    <dbReference type="NCBI Taxonomy" id="2840784"/>
    <lineage>
        <taxon>Bacteria</taxon>
        <taxon>Bacillati</taxon>
        <taxon>Bacillota</taxon>
        <taxon>Bacillota incertae sedis</taxon>
        <taxon>Candidatus Alloenteromonas</taxon>
    </lineage>
</organism>
<dbReference type="InterPro" id="IPR037219">
    <property type="entry name" value="Peptidase_M41-like"/>
</dbReference>
<feature type="binding site" evidence="14">
    <location>
        <position position="379"/>
    </location>
    <ligand>
        <name>Zn(2+)</name>
        <dbReference type="ChEBI" id="CHEBI:29105"/>
        <note>catalytic</note>
    </ligand>
</feature>
<feature type="compositionally biased region" description="Basic and acidic residues" evidence="16">
    <location>
        <begin position="583"/>
        <end position="615"/>
    </location>
</feature>
<comment type="subunit">
    <text evidence="14">Homohexamer.</text>
</comment>
<feature type="region of interest" description="Disordered" evidence="16">
    <location>
        <begin position="562"/>
        <end position="615"/>
    </location>
</feature>
<evidence type="ECO:0000256" key="16">
    <source>
        <dbReference type="SAM" id="MobiDB-lite"/>
    </source>
</evidence>
<comment type="caution">
    <text evidence="18">The sequence shown here is derived from an EMBL/GenBank/DDBJ whole genome shotgun (WGS) entry which is preliminary data.</text>
</comment>
<evidence type="ECO:0000313" key="19">
    <source>
        <dbReference type="Proteomes" id="UP000824070"/>
    </source>
</evidence>
<keyword evidence="14" id="KW-1003">Cell membrane</keyword>
<evidence type="ECO:0000256" key="8">
    <source>
        <dbReference type="ARBA" id="ARBA00022833"/>
    </source>
</evidence>
<dbReference type="GO" id="GO:0004176">
    <property type="term" value="F:ATP-dependent peptidase activity"/>
    <property type="evidence" value="ECO:0007669"/>
    <property type="project" value="InterPro"/>
</dbReference>
<evidence type="ECO:0000256" key="12">
    <source>
        <dbReference type="ARBA" id="ARBA00023136"/>
    </source>
</evidence>
<evidence type="ECO:0000256" key="14">
    <source>
        <dbReference type="HAMAP-Rule" id="MF_01458"/>
    </source>
</evidence>
<dbReference type="Gene3D" id="3.40.50.300">
    <property type="entry name" value="P-loop containing nucleotide triphosphate hydrolases"/>
    <property type="match status" value="1"/>
</dbReference>
<comment type="caution">
    <text evidence="14">Lacks conserved residue(s) required for the propagation of feature annotation.</text>
</comment>
<evidence type="ECO:0000256" key="5">
    <source>
        <dbReference type="ARBA" id="ARBA00022723"/>
    </source>
</evidence>
<dbReference type="PANTHER" id="PTHR23076:SF113">
    <property type="entry name" value="ATP-DEPENDENT ZINC METALLOPROTEASE FTSH 1, CHLOROPLASTIC-RELATED"/>
    <property type="match status" value="1"/>
</dbReference>
<reference evidence="18" key="2">
    <citation type="journal article" date="2021" name="PeerJ">
        <title>Extensive microbial diversity within the chicken gut microbiome revealed by metagenomics and culture.</title>
        <authorList>
            <person name="Gilroy R."/>
            <person name="Ravi A."/>
            <person name="Getino M."/>
            <person name="Pursley I."/>
            <person name="Horton D.L."/>
            <person name="Alikhan N.F."/>
            <person name="Baker D."/>
            <person name="Gharbi K."/>
            <person name="Hall N."/>
            <person name="Watson M."/>
            <person name="Adriaenssens E.M."/>
            <person name="Foster-Nyarko E."/>
            <person name="Jarju S."/>
            <person name="Secka A."/>
            <person name="Antonio M."/>
            <person name="Oren A."/>
            <person name="Chaudhuri R.R."/>
            <person name="La Ragione R."/>
            <person name="Hildebrand F."/>
            <person name="Pallen M.J."/>
        </authorList>
    </citation>
    <scope>NUCLEOTIDE SEQUENCE</scope>
    <source>
        <strain evidence="18">ChiGjej1B1-22543</strain>
    </source>
</reference>
<dbReference type="Pfam" id="PF17862">
    <property type="entry name" value="AAA_lid_3"/>
    <property type="match status" value="1"/>
</dbReference>
<dbReference type="PANTHER" id="PTHR23076">
    <property type="entry name" value="METALLOPROTEASE M41 FTSH"/>
    <property type="match status" value="1"/>
</dbReference>
<keyword evidence="7 14" id="KW-0378">Hydrolase</keyword>
<evidence type="ECO:0000256" key="1">
    <source>
        <dbReference type="ARBA" id="ARBA00004370"/>
    </source>
</evidence>
<dbReference type="GO" id="GO:0016887">
    <property type="term" value="F:ATP hydrolysis activity"/>
    <property type="evidence" value="ECO:0007669"/>
    <property type="project" value="UniProtKB-UniRule"/>
</dbReference>
<comment type="subcellular location">
    <subcellularLocation>
        <location evidence="14">Cell membrane</location>
        <topology evidence="14">Multi-pass membrane protein</topology>
        <orientation evidence="14">Cytoplasmic side</orientation>
    </subcellularLocation>
    <subcellularLocation>
        <location evidence="1">Membrane</location>
    </subcellularLocation>
</comment>
<evidence type="ECO:0000256" key="9">
    <source>
        <dbReference type="ARBA" id="ARBA00022840"/>
    </source>
</evidence>
<dbReference type="InterPro" id="IPR041569">
    <property type="entry name" value="AAA_lid_3"/>
</dbReference>
<evidence type="ECO:0000256" key="7">
    <source>
        <dbReference type="ARBA" id="ARBA00022801"/>
    </source>
</evidence>
<dbReference type="EMBL" id="DVMV01000038">
    <property type="protein sequence ID" value="HIU45540.1"/>
    <property type="molecule type" value="Genomic_DNA"/>
</dbReference>
<feature type="active site" evidence="14">
    <location>
        <position position="380"/>
    </location>
</feature>
<dbReference type="NCBIfam" id="TIGR01241">
    <property type="entry name" value="FtsH_fam"/>
    <property type="match status" value="1"/>
</dbReference>
<dbReference type="GO" id="GO:0030163">
    <property type="term" value="P:protein catabolic process"/>
    <property type="evidence" value="ECO:0007669"/>
    <property type="project" value="UniProtKB-UniRule"/>
</dbReference>
<evidence type="ECO:0000256" key="6">
    <source>
        <dbReference type="ARBA" id="ARBA00022741"/>
    </source>
</evidence>
<proteinExistence type="inferred from homology"/>
<feature type="binding site" evidence="14">
    <location>
        <position position="455"/>
    </location>
    <ligand>
        <name>Zn(2+)</name>
        <dbReference type="ChEBI" id="CHEBI:29105"/>
        <note>catalytic</note>
    </ligand>
</feature>
<keyword evidence="3 14" id="KW-0645">Protease</keyword>
<dbReference type="InterPro" id="IPR003593">
    <property type="entry name" value="AAA+_ATPase"/>
</dbReference>
<evidence type="ECO:0000313" key="18">
    <source>
        <dbReference type="EMBL" id="HIU45540.1"/>
    </source>
</evidence>
<dbReference type="CDD" id="cd19501">
    <property type="entry name" value="RecA-like_FtsH"/>
    <property type="match status" value="1"/>
</dbReference>
<comment type="similarity">
    <text evidence="15">Belongs to the AAA ATPase family.</text>
</comment>
<keyword evidence="10 14" id="KW-1133">Transmembrane helix</keyword>
<evidence type="ECO:0000256" key="2">
    <source>
        <dbReference type="ARBA" id="ARBA00010044"/>
    </source>
</evidence>
<dbReference type="Gene3D" id="1.10.8.60">
    <property type="match status" value="1"/>
</dbReference>
<dbReference type="InterPro" id="IPR003959">
    <property type="entry name" value="ATPase_AAA_core"/>
</dbReference>
<dbReference type="GO" id="GO:0005886">
    <property type="term" value="C:plasma membrane"/>
    <property type="evidence" value="ECO:0007669"/>
    <property type="project" value="UniProtKB-SubCell"/>
</dbReference>
<dbReference type="Pfam" id="PF01434">
    <property type="entry name" value="Peptidase_M41"/>
    <property type="match status" value="1"/>
</dbReference>
<evidence type="ECO:0000259" key="17">
    <source>
        <dbReference type="SMART" id="SM00382"/>
    </source>
</evidence>
<dbReference type="HAMAP" id="MF_01458">
    <property type="entry name" value="FtsH"/>
    <property type="match status" value="1"/>
</dbReference>
<dbReference type="SUPFAM" id="SSF52540">
    <property type="entry name" value="P-loop containing nucleoside triphosphate hydrolases"/>
    <property type="match status" value="1"/>
</dbReference>
<dbReference type="GO" id="GO:0005524">
    <property type="term" value="F:ATP binding"/>
    <property type="evidence" value="ECO:0007669"/>
    <property type="project" value="UniProtKB-UniRule"/>
</dbReference>
<keyword evidence="12 14" id="KW-0472">Membrane</keyword>
<dbReference type="FunFam" id="3.40.50.300:FF:000001">
    <property type="entry name" value="ATP-dependent zinc metalloprotease FtsH"/>
    <property type="match status" value="1"/>
</dbReference>
<comment type="similarity">
    <text evidence="13 14">In the central section; belongs to the AAA ATPase family.</text>
</comment>
<feature type="binding site" evidence="14">
    <location>
        <position position="383"/>
    </location>
    <ligand>
        <name>Zn(2+)</name>
        <dbReference type="ChEBI" id="CHEBI:29105"/>
        <note>catalytic</note>
    </ligand>
</feature>
<dbReference type="Pfam" id="PF00004">
    <property type="entry name" value="AAA"/>
    <property type="match status" value="1"/>
</dbReference>
<dbReference type="InterPro" id="IPR027417">
    <property type="entry name" value="P-loop_NTPase"/>
</dbReference>
<evidence type="ECO:0000256" key="4">
    <source>
        <dbReference type="ARBA" id="ARBA00022692"/>
    </source>
</evidence>
<dbReference type="InterPro" id="IPR003960">
    <property type="entry name" value="ATPase_AAA_CS"/>
</dbReference>
<evidence type="ECO:0000256" key="3">
    <source>
        <dbReference type="ARBA" id="ARBA00022670"/>
    </source>
</evidence>
<dbReference type="InterPro" id="IPR000642">
    <property type="entry name" value="Peptidase_M41"/>
</dbReference>
<reference evidence="18" key="1">
    <citation type="submission" date="2020-10" db="EMBL/GenBank/DDBJ databases">
        <authorList>
            <person name="Gilroy R."/>
        </authorList>
    </citation>
    <scope>NUCLEOTIDE SEQUENCE</scope>
    <source>
        <strain evidence="18">ChiGjej1B1-22543</strain>
    </source>
</reference>
<dbReference type="SUPFAM" id="SSF140990">
    <property type="entry name" value="FtsH protease domain-like"/>
    <property type="match status" value="1"/>
</dbReference>